<dbReference type="InterPro" id="IPR039672">
    <property type="entry name" value="MFS_2"/>
</dbReference>
<dbReference type="GO" id="GO:0006814">
    <property type="term" value="P:sodium ion transport"/>
    <property type="evidence" value="ECO:0007669"/>
    <property type="project" value="InterPro"/>
</dbReference>
<dbReference type="PANTHER" id="PTHR11328">
    <property type="entry name" value="MAJOR FACILITATOR SUPERFAMILY DOMAIN-CONTAINING PROTEIN"/>
    <property type="match status" value="1"/>
</dbReference>
<dbReference type="RefSeq" id="WP_012374214.1">
    <property type="nucleotide sequence ID" value="NC_010571.1"/>
</dbReference>
<dbReference type="GO" id="GO:0005886">
    <property type="term" value="C:plasma membrane"/>
    <property type="evidence" value="ECO:0007669"/>
    <property type="project" value="TreeGrafter"/>
</dbReference>
<gene>
    <name evidence="3" type="ordered locus">Oter_1391</name>
</gene>
<dbReference type="InterPro" id="IPR001927">
    <property type="entry name" value="Na/Gal_symport"/>
</dbReference>
<feature type="transmembrane region" description="Helical" evidence="2">
    <location>
        <begin position="21"/>
        <end position="39"/>
    </location>
</feature>
<organism evidence="3 4">
    <name type="scientific">Opitutus terrae (strain DSM 11246 / JCM 15787 / PB90-1)</name>
    <dbReference type="NCBI Taxonomy" id="452637"/>
    <lineage>
        <taxon>Bacteria</taxon>
        <taxon>Pseudomonadati</taxon>
        <taxon>Verrucomicrobiota</taxon>
        <taxon>Opitutia</taxon>
        <taxon>Opitutales</taxon>
        <taxon>Opitutaceae</taxon>
        <taxon>Opitutus</taxon>
    </lineage>
</organism>
<dbReference type="CDD" id="cd17332">
    <property type="entry name" value="MFS_MelB_like"/>
    <property type="match status" value="1"/>
</dbReference>
<feature type="transmembrane region" description="Helical" evidence="2">
    <location>
        <begin position="155"/>
        <end position="173"/>
    </location>
</feature>
<protein>
    <submittedName>
        <fullName evidence="3">Sugar (Glycoside-Pentoside-Hexuronide) transporter</fullName>
    </submittedName>
</protein>
<dbReference type="NCBIfam" id="TIGR00792">
    <property type="entry name" value="gph"/>
    <property type="match status" value="1"/>
</dbReference>
<keyword evidence="2" id="KW-1133">Transmembrane helix</keyword>
<reference evidence="3 4" key="1">
    <citation type="journal article" date="2011" name="J. Bacteriol.">
        <title>Genome sequence of the verrucomicrobium Opitutus terrae PB90-1, an abundant inhabitant of rice paddy soil ecosystems.</title>
        <authorList>
            <person name="van Passel M.W."/>
            <person name="Kant R."/>
            <person name="Palva A."/>
            <person name="Copeland A."/>
            <person name="Lucas S."/>
            <person name="Lapidus A."/>
            <person name="Glavina del Rio T."/>
            <person name="Pitluck S."/>
            <person name="Goltsman E."/>
            <person name="Clum A."/>
            <person name="Sun H."/>
            <person name="Schmutz J."/>
            <person name="Larimer F.W."/>
            <person name="Land M.L."/>
            <person name="Hauser L."/>
            <person name="Kyrpides N."/>
            <person name="Mikhailova N."/>
            <person name="Richardson P.P."/>
            <person name="Janssen P.H."/>
            <person name="de Vos W.M."/>
            <person name="Smidt H."/>
        </authorList>
    </citation>
    <scope>NUCLEOTIDE SEQUENCE [LARGE SCALE GENOMIC DNA]</scope>
    <source>
        <strain evidence="4">DSM 11246 / JCM 15787 / PB90-1</strain>
    </source>
</reference>
<evidence type="ECO:0000256" key="1">
    <source>
        <dbReference type="ARBA" id="ARBA00009617"/>
    </source>
</evidence>
<dbReference type="OrthoDB" id="9762557at2"/>
<feature type="transmembrane region" description="Helical" evidence="2">
    <location>
        <begin position="302"/>
        <end position="318"/>
    </location>
</feature>
<dbReference type="GO" id="GO:0008643">
    <property type="term" value="P:carbohydrate transport"/>
    <property type="evidence" value="ECO:0007669"/>
    <property type="project" value="InterPro"/>
</dbReference>
<feature type="transmembrane region" description="Helical" evidence="2">
    <location>
        <begin position="367"/>
        <end position="392"/>
    </location>
</feature>
<keyword evidence="4" id="KW-1185">Reference proteome</keyword>
<feature type="transmembrane region" description="Helical" evidence="2">
    <location>
        <begin position="324"/>
        <end position="346"/>
    </location>
</feature>
<feature type="transmembrane region" description="Helical" evidence="2">
    <location>
        <begin position="270"/>
        <end position="290"/>
    </location>
</feature>
<dbReference type="AlphaFoldDB" id="B1ZS00"/>
<dbReference type="EMBL" id="CP001032">
    <property type="protein sequence ID" value="ACB74676.1"/>
    <property type="molecule type" value="Genomic_DNA"/>
</dbReference>
<dbReference type="Proteomes" id="UP000007013">
    <property type="component" value="Chromosome"/>
</dbReference>
<feature type="transmembrane region" description="Helical" evidence="2">
    <location>
        <begin position="84"/>
        <end position="101"/>
    </location>
</feature>
<proteinExistence type="inferred from homology"/>
<feature type="transmembrane region" description="Helical" evidence="2">
    <location>
        <begin position="404"/>
        <end position="430"/>
    </location>
</feature>
<name>B1ZS00_OPITP</name>
<keyword evidence="2" id="KW-0812">Transmembrane</keyword>
<feature type="transmembrane region" description="Helical" evidence="2">
    <location>
        <begin position="235"/>
        <end position="258"/>
    </location>
</feature>
<dbReference type="STRING" id="452637.Oter_1391"/>
<dbReference type="SUPFAM" id="SSF103473">
    <property type="entry name" value="MFS general substrate transporter"/>
    <property type="match status" value="1"/>
</dbReference>
<dbReference type="KEGG" id="ote:Oter_1391"/>
<feature type="transmembrane region" description="Helical" evidence="2">
    <location>
        <begin position="185"/>
        <end position="207"/>
    </location>
</feature>
<dbReference type="eggNOG" id="COG2211">
    <property type="taxonomic scope" value="Bacteria"/>
</dbReference>
<dbReference type="Gene3D" id="1.20.1250.20">
    <property type="entry name" value="MFS general substrate transporter like domains"/>
    <property type="match status" value="1"/>
</dbReference>
<feature type="transmembrane region" description="Helical" evidence="2">
    <location>
        <begin position="113"/>
        <end position="134"/>
    </location>
</feature>
<comment type="similarity">
    <text evidence="1">Belongs to the sodium:galactoside symporter (TC 2.A.2) family.</text>
</comment>
<sequence>MNKAASSKLPVLEKIGFGAGDAAVNVVWSALAIIITFFYTDVYRLNVAHLAMLGLIPRLIDAFADIAMGIYTDTRTTRWGRYRPYLLIFAVPFGLSVMLVFTTPDLPYAGKLIWAYATYITMMLVFTVVVIPYISLPGVLTADPQERLSANGYRLFFAKGASLLVNTFVPIFAARWGQEHLAKGYQISMALMAVMATLLFIFCFFTTKERVQFQNDRKPIGEQVGLLFRNDQWQILFWVCLVGTVGYVIRGSAALYYAKYYLGGDAKLQAAFVTTGIVGNILSMVASTWITKKFCKIQLFRWSQLITFALSVGMFFAVEPASGIALAFVLYFLINFIVDLQGPVFWSIISEAVDYGQLKSGKRVAGMAFGGVSFAQKMGMSLAAGMVGWLLTYFQYQPDVVQSAFTLTGLALLLTVIPGVFHLGMGLLMYRYKITDAYYNRIKEDLAAQGKIVIAGEAKPA</sequence>
<evidence type="ECO:0000313" key="3">
    <source>
        <dbReference type="EMBL" id="ACB74676.1"/>
    </source>
</evidence>
<dbReference type="InterPro" id="IPR036259">
    <property type="entry name" value="MFS_trans_sf"/>
</dbReference>
<dbReference type="HOGENOM" id="CLU_027408_0_2_0"/>
<accession>B1ZS00</accession>
<dbReference type="PANTHER" id="PTHR11328:SF24">
    <property type="entry name" value="MAJOR FACILITATOR SUPERFAMILY (MFS) PROFILE DOMAIN-CONTAINING PROTEIN"/>
    <property type="match status" value="1"/>
</dbReference>
<dbReference type="Pfam" id="PF13347">
    <property type="entry name" value="MFS_2"/>
    <property type="match status" value="1"/>
</dbReference>
<keyword evidence="2" id="KW-0472">Membrane</keyword>
<dbReference type="GO" id="GO:0015293">
    <property type="term" value="F:symporter activity"/>
    <property type="evidence" value="ECO:0007669"/>
    <property type="project" value="InterPro"/>
</dbReference>
<evidence type="ECO:0000313" key="4">
    <source>
        <dbReference type="Proteomes" id="UP000007013"/>
    </source>
</evidence>
<evidence type="ECO:0000256" key="2">
    <source>
        <dbReference type="SAM" id="Phobius"/>
    </source>
</evidence>